<name>A0A820QJJ1_9BILA</name>
<proteinExistence type="predicted"/>
<dbReference type="EMBL" id="CAJOBB010027765">
    <property type="protein sequence ID" value="CAF4425255.1"/>
    <property type="molecule type" value="Genomic_DNA"/>
</dbReference>
<feature type="non-terminal residue" evidence="1">
    <location>
        <position position="70"/>
    </location>
</feature>
<evidence type="ECO:0000313" key="2">
    <source>
        <dbReference type="Proteomes" id="UP000663868"/>
    </source>
</evidence>
<organism evidence="1 2">
    <name type="scientific">Adineta steineri</name>
    <dbReference type="NCBI Taxonomy" id="433720"/>
    <lineage>
        <taxon>Eukaryota</taxon>
        <taxon>Metazoa</taxon>
        <taxon>Spiralia</taxon>
        <taxon>Gnathifera</taxon>
        <taxon>Rotifera</taxon>
        <taxon>Eurotatoria</taxon>
        <taxon>Bdelloidea</taxon>
        <taxon>Adinetida</taxon>
        <taxon>Adinetidae</taxon>
        <taxon>Adineta</taxon>
    </lineage>
</organism>
<accession>A0A820QJJ1</accession>
<gene>
    <name evidence="1" type="ORF">KXQ929_LOCUS52445</name>
</gene>
<protein>
    <submittedName>
        <fullName evidence="1">Uncharacterized protein</fullName>
    </submittedName>
</protein>
<reference evidence="1" key="1">
    <citation type="submission" date="2021-02" db="EMBL/GenBank/DDBJ databases">
        <authorList>
            <person name="Nowell W R."/>
        </authorList>
    </citation>
    <scope>NUCLEOTIDE SEQUENCE</scope>
</reference>
<dbReference type="Proteomes" id="UP000663868">
    <property type="component" value="Unassembled WGS sequence"/>
</dbReference>
<dbReference type="AlphaFoldDB" id="A0A820QJJ1"/>
<comment type="caution">
    <text evidence="1">The sequence shown here is derived from an EMBL/GenBank/DDBJ whole genome shotgun (WGS) entry which is preliminary data.</text>
</comment>
<evidence type="ECO:0000313" key="1">
    <source>
        <dbReference type="EMBL" id="CAF4425255.1"/>
    </source>
</evidence>
<sequence>MDADKRINHDEYQFFLRAHTLTIDHETQFSNPFPAWLDNNRWDQMSELIRMPDYRFLRDLFDQFPKDWKE</sequence>